<evidence type="ECO:0000256" key="2">
    <source>
        <dbReference type="RuleBase" id="RU362119"/>
    </source>
</evidence>
<dbReference type="InParanoid" id="A8PU08"/>
<dbReference type="InterPro" id="IPR006179">
    <property type="entry name" value="5_nucleotidase/apyrase"/>
</dbReference>
<feature type="compositionally biased region" description="Low complexity" evidence="3">
    <location>
        <begin position="430"/>
        <end position="447"/>
    </location>
</feature>
<comment type="caution">
    <text evidence="5">The sequence shown here is derived from an EMBL/GenBank/DDBJ whole genome shotgun (WGS) entry which is preliminary data.</text>
</comment>
<sequence>MIQVAMKLSQQLRLGEHRCDVIIAITHCRLPNDVKIANALGAVANTDPSKNGVDLILGGHDHEYYIGRGIESYEGSDFDAEMPGSDNDKNSFIIKSGTDFHDLSAVEITLSEPHPPTAVRRRTIDHVKVRRFQTNPSDPSLPELRAMLDQLMARISKSTKQPVAVTLNEWDLRSKNVRTDESGIGDLIADILLLSMERKLRSTAKTMPTSVIKQDDRMADCCIICGGSLRSDSVFGPGVITLGDLLEIMPFEDAIVVKELKGQDIWDALENGFSSYPKQEGRFPQVAGMQVVWDSSREPGHRVVSVHLLKQPFDGQNSNSHDLRMKIRNSYMYSPDHESEEESTIMVHRMAPKIKEPLELNKTYNVVTREYLSLGNDGYEAFTRGRFIVDDESGQLMSTIVRRFLLGATYISRWNHLRTQRENAHETAFSSPDSSMEEPSSLSIRSSQGRRASLLEQLFSKQAQDRGHLSSETNSAVQRAYNLQMHRSRSLQLDQTNRASIEMPKRRASLSQNFVPKTPLFVDNSPASIRDALFVASHEHHSHFDTASRIDTNVVLEPGCSKEDLALVVALKDGRMKDQARST</sequence>
<dbReference type="STRING" id="425265.A8PU08"/>
<dbReference type="SUPFAM" id="SSF55816">
    <property type="entry name" value="5'-nucleotidase (syn. UDP-sugar hydrolase), C-terminal domain"/>
    <property type="match status" value="1"/>
</dbReference>
<dbReference type="InterPro" id="IPR036907">
    <property type="entry name" value="5'-Nucleotdase_C_sf"/>
</dbReference>
<dbReference type="InterPro" id="IPR008334">
    <property type="entry name" value="5'-Nucleotdase_C"/>
</dbReference>
<dbReference type="AlphaFoldDB" id="A8PU08"/>
<dbReference type="VEuPathDB" id="FungiDB:MGL_0509"/>
<dbReference type="Pfam" id="PF02872">
    <property type="entry name" value="5_nucleotid_C"/>
    <property type="match status" value="1"/>
</dbReference>
<dbReference type="OMA" id="NAHETAF"/>
<dbReference type="KEGG" id="mgl:MGL_0509"/>
<keyword evidence="2" id="KW-0547">Nucleotide-binding</keyword>
<dbReference type="Proteomes" id="UP000008837">
    <property type="component" value="Unassembled WGS sequence"/>
</dbReference>
<evidence type="ECO:0000256" key="1">
    <source>
        <dbReference type="ARBA" id="ARBA00006654"/>
    </source>
</evidence>
<reference evidence="5 6" key="1">
    <citation type="journal article" date="2007" name="Proc. Natl. Acad. Sci. U.S.A.">
        <title>Dandruff-associated Malassezia genomes reveal convergent and divergent virulence traits shared with plant and human fungal pathogens.</title>
        <authorList>
            <person name="Xu J."/>
            <person name="Saunders C.W."/>
            <person name="Hu P."/>
            <person name="Grant R.A."/>
            <person name="Boekhout T."/>
            <person name="Kuramae E.E."/>
            <person name="Kronstad J.W."/>
            <person name="Deangelis Y.M."/>
            <person name="Reeder N.L."/>
            <person name="Johnstone K.R."/>
            <person name="Leland M."/>
            <person name="Fieno A.M."/>
            <person name="Begley W.M."/>
            <person name="Sun Y."/>
            <person name="Lacey M.P."/>
            <person name="Chaudhary T."/>
            <person name="Keough T."/>
            <person name="Chu L."/>
            <person name="Sears R."/>
            <person name="Yuan B."/>
            <person name="Dawson T.L.Jr."/>
        </authorList>
    </citation>
    <scope>NUCLEOTIDE SEQUENCE [LARGE SCALE GENOMIC DNA]</scope>
    <source>
        <strain evidence="6">ATCC MYA-4612 / CBS 7966</strain>
    </source>
</reference>
<dbReference type="Gene3D" id="3.90.780.10">
    <property type="entry name" value="5'-Nucleotidase, C-terminal domain"/>
    <property type="match status" value="1"/>
</dbReference>
<comment type="similarity">
    <text evidence="1 2">Belongs to the 5'-nucleotidase family.</text>
</comment>
<dbReference type="OrthoDB" id="10252235at2759"/>
<organism evidence="5 6">
    <name type="scientific">Malassezia globosa (strain ATCC MYA-4612 / CBS 7966)</name>
    <name type="common">Dandruff-associated fungus</name>
    <dbReference type="NCBI Taxonomy" id="425265"/>
    <lineage>
        <taxon>Eukaryota</taxon>
        <taxon>Fungi</taxon>
        <taxon>Dikarya</taxon>
        <taxon>Basidiomycota</taxon>
        <taxon>Ustilaginomycotina</taxon>
        <taxon>Malasseziomycetes</taxon>
        <taxon>Malasseziales</taxon>
        <taxon>Malasseziaceae</taxon>
        <taxon>Malassezia</taxon>
    </lineage>
</organism>
<feature type="region of interest" description="Disordered" evidence="3">
    <location>
        <begin position="424"/>
        <end position="447"/>
    </location>
</feature>
<dbReference type="GO" id="GO:0000166">
    <property type="term" value="F:nucleotide binding"/>
    <property type="evidence" value="ECO:0007669"/>
    <property type="project" value="UniProtKB-KW"/>
</dbReference>
<dbReference type="InterPro" id="IPR029052">
    <property type="entry name" value="Metallo-depent_PP-like"/>
</dbReference>
<dbReference type="PRINTS" id="PR01607">
    <property type="entry name" value="APYRASEFAMLY"/>
</dbReference>
<name>A8PU08_MALGO</name>
<dbReference type="GO" id="GO:0016787">
    <property type="term" value="F:hydrolase activity"/>
    <property type="evidence" value="ECO:0007669"/>
    <property type="project" value="UniProtKB-KW"/>
</dbReference>
<evidence type="ECO:0000256" key="3">
    <source>
        <dbReference type="SAM" id="MobiDB-lite"/>
    </source>
</evidence>
<keyword evidence="2" id="KW-0378">Hydrolase</keyword>
<proteinExistence type="inferred from homology"/>
<protein>
    <recommendedName>
        <fullName evidence="4">5'-Nucleotidase C-terminal domain-containing protein</fullName>
    </recommendedName>
</protein>
<dbReference type="GO" id="GO:0009166">
    <property type="term" value="P:nucleotide catabolic process"/>
    <property type="evidence" value="ECO:0007669"/>
    <property type="project" value="InterPro"/>
</dbReference>
<accession>A8PU08</accession>
<feature type="domain" description="5'-Nucleotidase C-terminal" evidence="4">
    <location>
        <begin position="171"/>
        <end position="308"/>
    </location>
</feature>
<dbReference type="SUPFAM" id="SSF56300">
    <property type="entry name" value="Metallo-dependent phosphatases"/>
    <property type="match status" value="1"/>
</dbReference>
<evidence type="ECO:0000259" key="4">
    <source>
        <dbReference type="Pfam" id="PF02872"/>
    </source>
</evidence>
<gene>
    <name evidence="5" type="ORF">MGL_0509</name>
</gene>
<dbReference type="PANTHER" id="PTHR11575">
    <property type="entry name" value="5'-NUCLEOTIDASE-RELATED"/>
    <property type="match status" value="1"/>
</dbReference>
<dbReference type="PANTHER" id="PTHR11575:SF48">
    <property type="entry name" value="5'-NUCLEOTIDASE"/>
    <property type="match status" value="1"/>
</dbReference>
<dbReference type="RefSeq" id="XP_001732734.1">
    <property type="nucleotide sequence ID" value="XM_001732682.1"/>
</dbReference>
<keyword evidence="6" id="KW-1185">Reference proteome</keyword>
<dbReference type="EMBL" id="AAYY01000001">
    <property type="protein sequence ID" value="EDP45520.1"/>
    <property type="molecule type" value="Genomic_DNA"/>
</dbReference>
<evidence type="ECO:0000313" key="6">
    <source>
        <dbReference type="Proteomes" id="UP000008837"/>
    </source>
</evidence>
<dbReference type="Gene3D" id="3.60.21.10">
    <property type="match status" value="1"/>
</dbReference>
<evidence type="ECO:0000313" key="5">
    <source>
        <dbReference type="EMBL" id="EDP45520.1"/>
    </source>
</evidence>
<dbReference type="GeneID" id="5857040"/>